<evidence type="ECO:0000256" key="1">
    <source>
        <dbReference type="SAM" id="MobiDB-lite"/>
    </source>
</evidence>
<dbReference type="EMBL" id="MKZO01000073">
    <property type="protein sequence ID" value="OLS59425.1"/>
    <property type="molecule type" value="Genomic_DNA"/>
</dbReference>
<organism evidence="2 3">
    <name type="scientific">Pseudomonas putida</name>
    <name type="common">Arthrobacter siderocapsulatus</name>
    <dbReference type="NCBI Taxonomy" id="303"/>
    <lineage>
        <taxon>Bacteria</taxon>
        <taxon>Pseudomonadati</taxon>
        <taxon>Pseudomonadota</taxon>
        <taxon>Gammaproteobacteria</taxon>
        <taxon>Pseudomonadales</taxon>
        <taxon>Pseudomonadaceae</taxon>
        <taxon>Pseudomonas</taxon>
    </lineage>
</organism>
<sequence>MSDPLDRGAAHPPPTLGEGCLSRYDPEALDSEDGTDFPGAAELWQAQSAAQAGEALEQRPAEQAEEHRPAGDQVEVVRHDPPDQDRSRRG</sequence>
<dbReference type="AlphaFoldDB" id="A0A1Q9QWA4"/>
<accession>A0A1Q9QWA4</accession>
<name>A0A1Q9QWA4_PSEPU</name>
<dbReference type="Proteomes" id="UP000186736">
    <property type="component" value="Unassembled WGS sequence"/>
</dbReference>
<evidence type="ECO:0000313" key="3">
    <source>
        <dbReference type="Proteomes" id="UP000186736"/>
    </source>
</evidence>
<evidence type="ECO:0000313" key="2">
    <source>
        <dbReference type="EMBL" id="OLS59425.1"/>
    </source>
</evidence>
<reference evidence="2 3" key="1">
    <citation type="submission" date="2016-10" db="EMBL/GenBank/DDBJ databases">
        <title>Genome Sequence of Pseudomonas putida GM4FR.</title>
        <authorList>
            <person name="Poehlein A."/>
            <person name="Wemheuer F."/>
            <person name="Hollensteiner J."/>
            <person name="Wemheuer B."/>
        </authorList>
    </citation>
    <scope>NUCLEOTIDE SEQUENCE [LARGE SCALE GENOMIC DNA]</scope>
    <source>
        <strain evidence="2 3">GM4FR</strain>
    </source>
</reference>
<protein>
    <submittedName>
        <fullName evidence="2">Uncharacterized protein</fullName>
    </submittedName>
</protein>
<feature type="compositionally biased region" description="Basic and acidic residues" evidence="1">
    <location>
        <begin position="56"/>
        <end position="90"/>
    </location>
</feature>
<gene>
    <name evidence="2" type="ORF">PSEMO_59350</name>
</gene>
<feature type="region of interest" description="Disordered" evidence="1">
    <location>
        <begin position="1"/>
        <end position="90"/>
    </location>
</feature>
<proteinExistence type="predicted"/>
<comment type="caution">
    <text evidence="2">The sequence shown here is derived from an EMBL/GenBank/DDBJ whole genome shotgun (WGS) entry which is preliminary data.</text>
</comment>